<organism evidence="2 3">
    <name type="scientific">Streptomyces monticola</name>
    <dbReference type="NCBI Taxonomy" id="2666263"/>
    <lineage>
        <taxon>Bacteria</taxon>
        <taxon>Bacillati</taxon>
        <taxon>Actinomycetota</taxon>
        <taxon>Actinomycetes</taxon>
        <taxon>Kitasatosporales</taxon>
        <taxon>Streptomycetaceae</taxon>
        <taxon>Streptomyces</taxon>
    </lineage>
</organism>
<reference evidence="3" key="1">
    <citation type="journal article" date="2019" name="Int. J. Syst. Evol. Microbiol.">
        <title>The Global Catalogue of Microorganisms (GCM) 10K type strain sequencing project: providing services to taxonomists for standard genome sequencing and annotation.</title>
        <authorList>
            <consortium name="The Broad Institute Genomics Platform"/>
            <consortium name="The Broad Institute Genome Sequencing Center for Infectious Disease"/>
            <person name="Wu L."/>
            <person name="Ma J."/>
        </authorList>
    </citation>
    <scope>NUCLEOTIDE SEQUENCE [LARGE SCALE GENOMIC DNA]</scope>
    <source>
        <strain evidence="3">SYNS20</strain>
    </source>
</reference>
<evidence type="ECO:0000313" key="3">
    <source>
        <dbReference type="Proteomes" id="UP001596523"/>
    </source>
</evidence>
<dbReference type="PANTHER" id="PTHR43792">
    <property type="entry name" value="GNAT FAMILY, PUTATIVE (AFU_ORTHOLOGUE AFUA_3G00765)-RELATED-RELATED"/>
    <property type="match status" value="1"/>
</dbReference>
<dbReference type="SUPFAM" id="SSF55729">
    <property type="entry name" value="Acyl-CoA N-acyltransferases (Nat)"/>
    <property type="match status" value="1"/>
</dbReference>
<dbReference type="InterPro" id="IPR051531">
    <property type="entry name" value="N-acetyltransferase"/>
</dbReference>
<dbReference type="InterPro" id="IPR016181">
    <property type="entry name" value="Acyl_CoA_acyltransferase"/>
</dbReference>
<gene>
    <name evidence="2" type="ORF">ACFQVC_06420</name>
</gene>
<sequence>MITLDTPRLILRRWRPEDVAPMAAINADPEVMRWIADGSVRDETETRQRIEAIEREWRSEGFGLFAVEVRATGELAGFTGFTVPHFLPEVLPAVEIGWRLGRAHWGQGLASEAARAALRFGLEERGLSRVVSIAQTGNDASERIMAKLGMRLERETADPATGRALRVHVVGRP</sequence>
<evidence type="ECO:0000259" key="1">
    <source>
        <dbReference type="PROSITE" id="PS51186"/>
    </source>
</evidence>
<protein>
    <submittedName>
        <fullName evidence="2">GNAT family N-acetyltransferase</fullName>
        <ecNumber evidence="2">2.3.-.-</ecNumber>
    </submittedName>
</protein>
<dbReference type="GO" id="GO:0016746">
    <property type="term" value="F:acyltransferase activity"/>
    <property type="evidence" value="ECO:0007669"/>
    <property type="project" value="UniProtKB-KW"/>
</dbReference>
<comment type="caution">
    <text evidence="2">The sequence shown here is derived from an EMBL/GenBank/DDBJ whole genome shotgun (WGS) entry which is preliminary data.</text>
</comment>
<keyword evidence="2" id="KW-0808">Transferase</keyword>
<dbReference type="EC" id="2.3.-.-" evidence="2"/>
<dbReference type="RefSeq" id="WP_381827447.1">
    <property type="nucleotide sequence ID" value="NZ_JBHTCF010000002.1"/>
</dbReference>
<dbReference type="PANTHER" id="PTHR43792:SF1">
    <property type="entry name" value="N-ACETYLTRANSFERASE DOMAIN-CONTAINING PROTEIN"/>
    <property type="match status" value="1"/>
</dbReference>
<dbReference type="PROSITE" id="PS51186">
    <property type="entry name" value="GNAT"/>
    <property type="match status" value="1"/>
</dbReference>
<keyword evidence="2" id="KW-0012">Acyltransferase</keyword>
<evidence type="ECO:0000313" key="2">
    <source>
        <dbReference type="EMBL" id="MFC7303848.1"/>
    </source>
</evidence>
<dbReference type="Gene3D" id="3.40.630.30">
    <property type="match status" value="1"/>
</dbReference>
<dbReference type="Proteomes" id="UP001596523">
    <property type="component" value="Unassembled WGS sequence"/>
</dbReference>
<proteinExistence type="predicted"/>
<dbReference type="InterPro" id="IPR000182">
    <property type="entry name" value="GNAT_dom"/>
</dbReference>
<keyword evidence="3" id="KW-1185">Reference proteome</keyword>
<name>A0ABW2JE25_9ACTN</name>
<feature type="domain" description="N-acetyltransferase" evidence="1">
    <location>
        <begin position="9"/>
        <end position="173"/>
    </location>
</feature>
<dbReference type="EMBL" id="JBHTCF010000002">
    <property type="protein sequence ID" value="MFC7303848.1"/>
    <property type="molecule type" value="Genomic_DNA"/>
</dbReference>
<dbReference type="Pfam" id="PF13302">
    <property type="entry name" value="Acetyltransf_3"/>
    <property type="match status" value="1"/>
</dbReference>
<accession>A0ABW2JE25</accession>